<dbReference type="InterPro" id="IPR052709">
    <property type="entry name" value="Transposase-MT_Hybrid"/>
</dbReference>
<dbReference type="GO" id="GO:0003676">
    <property type="term" value="F:nucleic acid binding"/>
    <property type="evidence" value="ECO:0007669"/>
    <property type="project" value="InterPro"/>
</dbReference>
<feature type="transmembrane region" description="Helical" evidence="1">
    <location>
        <begin position="77"/>
        <end position="97"/>
    </location>
</feature>
<feature type="transmembrane region" description="Helical" evidence="1">
    <location>
        <begin position="265"/>
        <end position="282"/>
    </location>
</feature>
<comment type="caution">
    <text evidence="2">The sequence shown here is derived from an EMBL/GenBank/DDBJ whole genome shotgun (WGS) entry which is preliminary data.</text>
</comment>
<proteinExistence type="predicted"/>
<dbReference type="EMBL" id="LNIX01000059">
    <property type="protein sequence ID" value="OXA37311.1"/>
    <property type="molecule type" value="Genomic_DNA"/>
</dbReference>
<keyword evidence="1" id="KW-0812">Transmembrane</keyword>
<gene>
    <name evidence="2" type="ORF">Fcan01_27915</name>
</gene>
<dbReference type="Pfam" id="PF01359">
    <property type="entry name" value="Transposase_1"/>
    <property type="match status" value="1"/>
</dbReference>
<feature type="transmembrane region" description="Helical" evidence="1">
    <location>
        <begin position="46"/>
        <end position="65"/>
    </location>
</feature>
<dbReference type="PANTHER" id="PTHR46060">
    <property type="entry name" value="MARINER MOS1 TRANSPOSASE-LIKE PROTEIN"/>
    <property type="match status" value="1"/>
</dbReference>
<evidence type="ECO:0000313" key="2">
    <source>
        <dbReference type="EMBL" id="OXA37311.1"/>
    </source>
</evidence>
<feature type="transmembrane region" description="Helical" evidence="1">
    <location>
        <begin position="294"/>
        <end position="318"/>
    </location>
</feature>
<dbReference type="OrthoDB" id="10017160at2759"/>
<keyword evidence="1" id="KW-0472">Membrane</keyword>
<dbReference type="PANTHER" id="PTHR46060:SF1">
    <property type="entry name" value="MARINER MOS1 TRANSPOSASE-LIKE PROTEIN"/>
    <property type="match status" value="1"/>
</dbReference>
<dbReference type="AlphaFoldDB" id="A0A226CY11"/>
<organism evidence="2 3">
    <name type="scientific">Folsomia candida</name>
    <name type="common">Springtail</name>
    <dbReference type="NCBI Taxonomy" id="158441"/>
    <lineage>
        <taxon>Eukaryota</taxon>
        <taxon>Metazoa</taxon>
        <taxon>Ecdysozoa</taxon>
        <taxon>Arthropoda</taxon>
        <taxon>Hexapoda</taxon>
        <taxon>Collembola</taxon>
        <taxon>Entomobryomorpha</taxon>
        <taxon>Isotomoidea</taxon>
        <taxon>Isotomidae</taxon>
        <taxon>Proisotominae</taxon>
        <taxon>Folsomia</taxon>
    </lineage>
</organism>
<feature type="transmembrane region" description="Helical" evidence="1">
    <location>
        <begin position="137"/>
        <end position="159"/>
    </location>
</feature>
<dbReference type="Proteomes" id="UP000198287">
    <property type="component" value="Unassembled WGS sequence"/>
</dbReference>
<dbReference type="STRING" id="158441.A0A226CY11"/>
<dbReference type="InterPro" id="IPR036397">
    <property type="entry name" value="RNaseH_sf"/>
</dbReference>
<evidence type="ECO:0000313" key="3">
    <source>
        <dbReference type="Proteomes" id="UP000198287"/>
    </source>
</evidence>
<accession>A0A226CY11</accession>
<keyword evidence="3" id="KW-1185">Reference proteome</keyword>
<feature type="transmembrane region" description="Helical" evidence="1">
    <location>
        <begin position="209"/>
        <end position="228"/>
    </location>
</feature>
<keyword evidence="1" id="KW-1133">Transmembrane helix</keyword>
<sequence length="599" mass="67149">MLFRSGLQSLIFNLQLLDFYGLRPFFYDVKQSRFAPRGGGHDRIKVVMLSCIVATLVLNGIHTLIFGSTGLGSTRKVFVFIFVLGWSSGHSLALPVMNGSPTLVNLMNLMISFEPEYFDQLSCSPELVRTWKFRVKICCWAGSLICLSVPVTEYAIVLYESKIPTYLGSIEVNLDSSWPHLAVYLISLVLQAFMVTAIPVAFGMMIGPICCATLVSVVGYLSCLTRIFKGTHTKENLTLALNMSGQISVLVGQINLCFRQIVLPAILMFAVTVSFLGTYLTLRIGSEMFTNLGLLFFPVIASESLLVVIGLGTTAGLINKKSMKIATKMKAALVNVVKQSENMRQDARYMRRRIKASGPMKIRFGSNFVDIMTPFVMSCFVVKSLGMPRLNSQRGRNPPALGAGHVKFDSNLNLTLANSVVGEGTKRPNQIKSINVGGKGFGVDFLDSKGVLLTDFLLKGSTMNSKHYVEVLDKLRYSIKNKRRGALQKGYFLFHDKFSSQTAKIVYSVLDGFWLWKSDHPPYSTDLDPCDIYLFPNLKKITRRKKYEDDNEVIVLAQKILNEFWEEFSCEAMKELRHKLERCIELDEDYVEKPQNVSE</sequence>
<protein>
    <submittedName>
        <fullName evidence="2">Mariner Mos1 transposase</fullName>
    </submittedName>
</protein>
<dbReference type="Gene3D" id="3.30.420.10">
    <property type="entry name" value="Ribonuclease H-like superfamily/Ribonuclease H"/>
    <property type="match status" value="1"/>
</dbReference>
<evidence type="ECO:0000256" key="1">
    <source>
        <dbReference type="SAM" id="Phobius"/>
    </source>
</evidence>
<reference evidence="2 3" key="1">
    <citation type="submission" date="2015-12" db="EMBL/GenBank/DDBJ databases">
        <title>The genome of Folsomia candida.</title>
        <authorList>
            <person name="Faddeeva A."/>
            <person name="Derks M.F."/>
            <person name="Anvar Y."/>
            <person name="Smit S."/>
            <person name="Van Straalen N."/>
            <person name="Roelofs D."/>
        </authorList>
    </citation>
    <scope>NUCLEOTIDE SEQUENCE [LARGE SCALE GENOMIC DNA]</scope>
    <source>
        <strain evidence="2 3">VU population</strain>
        <tissue evidence="2">Whole body</tissue>
    </source>
</reference>
<dbReference type="InterPro" id="IPR001888">
    <property type="entry name" value="Transposase_1"/>
</dbReference>
<name>A0A226CY11_FOLCA</name>